<evidence type="ECO:0000256" key="3">
    <source>
        <dbReference type="SAM" id="MobiDB-lite"/>
    </source>
</evidence>
<dbReference type="Pfam" id="PF22669">
    <property type="entry name" value="Exo_endo_phos2"/>
    <property type="match status" value="2"/>
</dbReference>
<evidence type="ECO:0000256" key="2">
    <source>
        <dbReference type="ARBA" id="ARBA00022801"/>
    </source>
</evidence>
<gene>
    <name evidence="5" type="ORF">COCNU_06G001370</name>
</gene>
<evidence type="ECO:0000313" key="5">
    <source>
        <dbReference type="EMBL" id="KAG1346308.1"/>
    </source>
</evidence>
<keyword evidence="6" id="KW-1185">Reference proteome</keyword>
<dbReference type="GO" id="GO:0004439">
    <property type="term" value="F:phosphatidylinositol-4,5-bisphosphate 5-phosphatase activity"/>
    <property type="evidence" value="ECO:0007669"/>
    <property type="project" value="TreeGrafter"/>
</dbReference>
<keyword evidence="2" id="KW-0378">Hydrolase</keyword>
<dbReference type="Gene3D" id="3.60.10.10">
    <property type="entry name" value="Endonuclease/exonuclease/phosphatase"/>
    <property type="match status" value="3"/>
</dbReference>
<evidence type="ECO:0000256" key="1">
    <source>
        <dbReference type="ARBA" id="ARBA00010768"/>
    </source>
</evidence>
<dbReference type="InterPro" id="IPR045849">
    <property type="entry name" value="IP5P_plant"/>
</dbReference>
<dbReference type="GO" id="GO:0046856">
    <property type="term" value="P:phosphatidylinositol dephosphorylation"/>
    <property type="evidence" value="ECO:0007669"/>
    <property type="project" value="InterPro"/>
</dbReference>
<comment type="similarity">
    <text evidence="1">Belongs to the inositol polyphosphate 5-phosphatase family.</text>
</comment>
<dbReference type="PANTHER" id="PTHR45666">
    <property type="entry name" value="TYPE IV INOSITOL POLYPHOSPHATE 5-PHOSPHATASE 9"/>
    <property type="match status" value="1"/>
</dbReference>
<dbReference type="EMBL" id="CM017877">
    <property type="protein sequence ID" value="KAG1346308.1"/>
    <property type="molecule type" value="Genomic_DNA"/>
</dbReference>
<dbReference type="InterPro" id="IPR036691">
    <property type="entry name" value="Endo/exonu/phosph_ase_sf"/>
</dbReference>
<protein>
    <submittedName>
        <fullName evidence="5">Type IV inositol polyphosphate 5-phosphatase 3</fullName>
    </submittedName>
</protein>
<evidence type="ECO:0000259" key="4">
    <source>
        <dbReference type="SMART" id="SM00128"/>
    </source>
</evidence>
<name>A0A8K0I9P8_COCNU</name>
<dbReference type="SMART" id="SM00128">
    <property type="entry name" value="IPPc"/>
    <property type="match status" value="1"/>
</dbReference>
<feature type="compositionally biased region" description="Acidic residues" evidence="3">
    <location>
        <begin position="197"/>
        <end position="206"/>
    </location>
</feature>
<organism evidence="5 6">
    <name type="scientific">Cocos nucifera</name>
    <name type="common">Coconut palm</name>
    <dbReference type="NCBI Taxonomy" id="13894"/>
    <lineage>
        <taxon>Eukaryota</taxon>
        <taxon>Viridiplantae</taxon>
        <taxon>Streptophyta</taxon>
        <taxon>Embryophyta</taxon>
        <taxon>Tracheophyta</taxon>
        <taxon>Spermatophyta</taxon>
        <taxon>Magnoliopsida</taxon>
        <taxon>Liliopsida</taxon>
        <taxon>Arecaceae</taxon>
        <taxon>Arecoideae</taxon>
        <taxon>Cocoseae</taxon>
        <taxon>Attaleinae</taxon>
        <taxon>Cocos</taxon>
    </lineage>
</organism>
<accession>A0A8K0I9P8</accession>
<reference evidence="5" key="1">
    <citation type="journal article" date="2017" name="Gigascience">
        <title>The genome draft of coconut (Cocos nucifera).</title>
        <authorList>
            <person name="Xiao Y."/>
            <person name="Xu P."/>
            <person name="Fan H."/>
            <person name="Baudouin L."/>
            <person name="Xia W."/>
            <person name="Bocs S."/>
            <person name="Xu J."/>
            <person name="Li Q."/>
            <person name="Guo A."/>
            <person name="Zhou L."/>
            <person name="Li J."/>
            <person name="Wu Y."/>
            <person name="Ma Z."/>
            <person name="Armero A."/>
            <person name="Issali A.E."/>
            <person name="Liu N."/>
            <person name="Peng M."/>
            <person name="Yang Y."/>
        </authorList>
    </citation>
    <scope>NUCLEOTIDE SEQUENCE</scope>
    <source>
        <tissue evidence="5">Spear leaf of Hainan Tall coconut</tissue>
    </source>
</reference>
<evidence type="ECO:0000313" key="6">
    <source>
        <dbReference type="Proteomes" id="UP000797356"/>
    </source>
</evidence>
<feature type="region of interest" description="Disordered" evidence="3">
    <location>
        <begin position="174"/>
        <end position="206"/>
    </location>
</feature>
<proteinExistence type="inferred from homology"/>
<comment type="caution">
    <text evidence="5">The sequence shown here is derived from an EMBL/GenBank/DDBJ whole genome shotgun (WGS) entry which is preliminary data.</text>
</comment>
<dbReference type="GO" id="GO:0004445">
    <property type="term" value="F:inositol-polyphosphate 5-phosphatase activity"/>
    <property type="evidence" value="ECO:0007669"/>
    <property type="project" value="InterPro"/>
</dbReference>
<dbReference type="PANTHER" id="PTHR45666:SF5">
    <property type="entry name" value="TYPE IV INOSITOL POLYPHOSPHATE 5-PHOSPHATASE 3"/>
    <property type="match status" value="1"/>
</dbReference>
<dbReference type="OrthoDB" id="62798at2759"/>
<dbReference type="Proteomes" id="UP000797356">
    <property type="component" value="Chromosome 6"/>
</dbReference>
<sequence>MSRRSRRPKELWPKIVIRKWLNISSRYFDFSADEGDTTESDYDSEEIYGCEPQLRDEERSLGGLGAETNGCVGTWNIAGKLPPSDLDIGGWLDTEEPADIYVLGLQEIVPLNAGNIFGAEDNHPVSTWEYIIRETLDKIQLVKAKYKSYSDPPPSMFKPSDDALFIEDELLPESDSDNDEEAHSLDEQPSTTHTEEDGLDASIDDSDCSLVSHSTFGDDEGMQEKLEVNKHSTLKMLDRSHLSFGNYEVSSGALFDQQKKLTKMLSISERTGLVWPEQPLDMLARHALDNSIPFGSVKSFKTCTSFKSALGDFKDSSVPRLIPEVNLDIVINKKKRSSFVRIISKQMVGIYLSIWVHRSLHKHIQNLKVSTVGVGVMGYIGNKVGRIIWLGDLNYRINLSYERTLELISKKDWAQLAEKDQLKLELKKGRAFDGWSEGIINFPPTYKYEVNSERYTGDNPKARRTAWPLGLSSEENPSVAARCDRILSFGKGMRLLSCKRTELKLSDHRPVTAVYMAEVEVFCPRKLQRALTFTDAEVEEGLLSVADNDVGMNRLRLREG</sequence>
<feature type="domain" description="Inositol polyphosphate-related phosphatase" evidence="4">
    <location>
        <begin position="298"/>
        <end position="523"/>
    </location>
</feature>
<dbReference type="AlphaFoldDB" id="A0A8K0I9P8"/>
<reference evidence="5" key="2">
    <citation type="submission" date="2019-07" db="EMBL/GenBank/DDBJ databases">
        <authorList>
            <person name="Yang Y."/>
            <person name="Bocs S."/>
            <person name="Baudouin L."/>
        </authorList>
    </citation>
    <scope>NUCLEOTIDE SEQUENCE</scope>
    <source>
        <tissue evidence="5">Spear leaf of Hainan Tall coconut</tissue>
    </source>
</reference>
<dbReference type="InterPro" id="IPR000300">
    <property type="entry name" value="IPPc"/>
</dbReference>
<dbReference type="GO" id="GO:0034485">
    <property type="term" value="F:phosphatidylinositol-3,4,5-trisphosphate 5-phosphatase activity"/>
    <property type="evidence" value="ECO:0007669"/>
    <property type="project" value="TreeGrafter"/>
</dbReference>
<dbReference type="SUPFAM" id="SSF56219">
    <property type="entry name" value="DNase I-like"/>
    <property type="match status" value="1"/>
</dbReference>